<proteinExistence type="predicted"/>
<dbReference type="InterPro" id="IPR025449">
    <property type="entry name" value="JetB"/>
</dbReference>
<dbReference type="Proteomes" id="UP000886335">
    <property type="component" value="Unassembled WGS sequence"/>
</dbReference>
<evidence type="ECO:0000313" key="1">
    <source>
        <dbReference type="EMBL" id="HED31644.1"/>
    </source>
</evidence>
<dbReference type="AlphaFoldDB" id="A0A831WVY4"/>
<accession>A0A831WVY4</accession>
<protein>
    <submittedName>
        <fullName evidence="1">DUF4194 domain-containing protein</fullName>
    </submittedName>
</protein>
<sequence length="210" mass="23732">MIHTDTGSPDQPQMPRELSPLLVTLLKGVLYQEDNPALWNALLKLQAGVRDYVAVIGLQLMLDEAEGYAFLSSRPAEDGENGDTIPRLVARRQLSYQVSLMLALLRKKLAESDAGGGDMRLILSRDEIVEMVRIFLPSGSNEARLIDQVDATINKIADLGFIRRLRGEKQMIEVRRIIKAFVDAQWLADFDHRLDQYRQLAGDQKEEEND</sequence>
<dbReference type="EMBL" id="DSBW01000182">
    <property type="protein sequence ID" value="HED31644.1"/>
    <property type="molecule type" value="Genomic_DNA"/>
</dbReference>
<dbReference type="Pfam" id="PF13835">
    <property type="entry name" value="DUF4194"/>
    <property type="match status" value="1"/>
</dbReference>
<organism evidence="1">
    <name type="scientific">Prosthecochloris aestuarii</name>
    <dbReference type="NCBI Taxonomy" id="1102"/>
    <lineage>
        <taxon>Bacteria</taxon>
        <taxon>Pseudomonadati</taxon>
        <taxon>Chlorobiota</taxon>
        <taxon>Chlorobiia</taxon>
        <taxon>Chlorobiales</taxon>
        <taxon>Chlorobiaceae</taxon>
        <taxon>Prosthecochloris</taxon>
    </lineage>
</organism>
<reference evidence="1" key="1">
    <citation type="journal article" date="2020" name="mSystems">
        <title>Genome- and Community-Level Interaction Insights into Carbon Utilization and Element Cycling Functions of Hydrothermarchaeota in Hydrothermal Sediment.</title>
        <authorList>
            <person name="Zhou Z."/>
            <person name="Liu Y."/>
            <person name="Xu W."/>
            <person name="Pan J."/>
            <person name="Luo Z.H."/>
            <person name="Li M."/>
        </authorList>
    </citation>
    <scope>NUCLEOTIDE SEQUENCE [LARGE SCALE GENOMIC DNA]</scope>
    <source>
        <strain evidence="1">SpSt-1181</strain>
    </source>
</reference>
<gene>
    <name evidence="1" type="ORF">ENN50_08225</name>
</gene>
<name>A0A831WVY4_PROAE</name>
<comment type="caution">
    <text evidence="1">The sequence shown here is derived from an EMBL/GenBank/DDBJ whole genome shotgun (WGS) entry which is preliminary data.</text>
</comment>